<accession>A0ACC2F3B7</accession>
<evidence type="ECO:0000313" key="2">
    <source>
        <dbReference type="Proteomes" id="UP001157502"/>
    </source>
</evidence>
<dbReference type="Proteomes" id="UP001157502">
    <property type="component" value="Chromosome 35"/>
</dbReference>
<proteinExistence type="predicted"/>
<protein>
    <submittedName>
        <fullName evidence="1">Uncharacterized protein</fullName>
    </submittedName>
</protein>
<sequence>MTAYNEFPCGGQSDQCDPNLDRIRHLYIPHGHVENQTTGRFDSGWTLSTVTVSRLPSQSDRMTLPRLVPAEPCRCDGRRRDDGRCIYHD</sequence>
<evidence type="ECO:0000313" key="1">
    <source>
        <dbReference type="EMBL" id="KAJ7985857.1"/>
    </source>
</evidence>
<name>A0ACC2F3B7_DALPE</name>
<comment type="caution">
    <text evidence="1">The sequence shown here is derived from an EMBL/GenBank/DDBJ whole genome shotgun (WGS) entry which is preliminary data.</text>
</comment>
<dbReference type="EMBL" id="CM055762">
    <property type="protein sequence ID" value="KAJ7985857.1"/>
    <property type="molecule type" value="Genomic_DNA"/>
</dbReference>
<organism evidence="1 2">
    <name type="scientific">Dallia pectoralis</name>
    <name type="common">Alaska blackfish</name>
    <dbReference type="NCBI Taxonomy" id="75939"/>
    <lineage>
        <taxon>Eukaryota</taxon>
        <taxon>Metazoa</taxon>
        <taxon>Chordata</taxon>
        <taxon>Craniata</taxon>
        <taxon>Vertebrata</taxon>
        <taxon>Euteleostomi</taxon>
        <taxon>Actinopterygii</taxon>
        <taxon>Neopterygii</taxon>
        <taxon>Teleostei</taxon>
        <taxon>Protacanthopterygii</taxon>
        <taxon>Esociformes</taxon>
        <taxon>Umbridae</taxon>
        <taxon>Dallia</taxon>
    </lineage>
</organism>
<keyword evidence="2" id="KW-1185">Reference proteome</keyword>
<gene>
    <name evidence="1" type="ORF">DPEC_G00344820</name>
</gene>
<reference evidence="1" key="1">
    <citation type="submission" date="2021-05" db="EMBL/GenBank/DDBJ databases">
        <authorList>
            <person name="Pan Q."/>
            <person name="Jouanno E."/>
            <person name="Zahm M."/>
            <person name="Klopp C."/>
            <person name="Cabau C."/>
            <person name="Louis A."/>
            <person name="Berthelot C."/>
            <person name="Parey E."/>
            <person name="Roest Crollius H."/>
            <person name="Montfort J."/>
            <person name="Robinson-Rechavi M."/>
            <person name="Bouchez O."/>
            <person name="Lampietro C."/>
            <person name="Lopez Roques C."/>
            <person name="Donnadieu C."/>
            <person name="Postlethwait J."/>
            <person name="Bobe J."/>
            <person name="Dillon D."/>
            <person name="Chandos A."/>
            <person name="von Hippel F."/>
            <person name="Guiguen Y."/>
        </authorList>
    </citation>
    <scope>NUCLEOTIDE SEQUENCE</scope>
    <source>
        <strain evidence="1">YG-Jan2019</strain>
    </source>
</reference>